<name>A0A177TNK0_9BASI</name>
<dbReference type="AlphaFoldDB" id="A0A177TNK0"/>
<organism evidence="1 2">
    <name type="scientific">Tilletia indica</name>
    <dbReference type="NCBI Taxonomy" id="43049"/>
    <lineage>
        <taxon>Eukaryota</taxon>
        <taxon>Fungi</taxon>
        <taxon>Dikarya</taxon>
        <taxon>Basidiomycota</taxon>
        <taxon>Ustilaginomycotina</taxon>
        <taxon>Exobasidiomycetes</taxon>
        <taxon>Tilletiales</taxon>
        <taxon>Tilletiaceae</taxon>
        <taxon>Tilletia</taxon>
    </lineage>
</organism>
<protein>
    <submittedName>
        <fullName evidence="1">Uncharacterized protein</fullName>
    </submittedName>
</protein>
<evidence type="ECO:0000313" key="1">
    <source>
        <dbReference type="EMBL" id="KAE8258663.1"/>
    </source>
</evidence>
<reference evidence="1" key="2">
    <citation type="journal article" date="2019" name="IMA Fungus">
        <title>Genome sequencing and comparison of five Tilletia species to identify candidate genes for the detection of regulated species infecting wheat.</title>
        <authorList>
            <person name="Nguyen H.D.T."/>
            <person name="Sultana T."/>
            <person name="Kesanakurti P."/>
            <person name="Hambleton S."/>
        </authorList>
    </citation>
    <scope>NUCLEOTIDE SEQUENCE</scope>
    <source>
        <strain evidence="1">DAOMC 236416</strain>
    </source>
</reference>
<reference evidence="1" key="1">
    <citation type="submission" date="2016-04" db="EMBL/GenBank/DDBJ databases">
        <authorList>
            <person name="Nguyen H.D."/>
            <person name="Samba Siva P."/>
            <person name="Cullis J."/>
            <person name="Levesque C.A."/>
            <person name="Hambleton S."/>
        </authorList>
    </citation>
    <scope>NUCLEOTIDE SEQUENCE</scope>
    <source>
        <strain evidence="1">DAOMC 236416</strain>
    </source>
</reference>
<sequence length="294" mass="32161">MTASLPNGNTQPRPKQVDSSPIFLNEFLKLTLPPIDALAPNNAVPTTTNLGPAYTTAPISEPTPLTEWPQIKPWSDFPSSVTDSLDSLSDNEAYQHILAPCAFRKGDLPQATLLPSVHLWVIINVWQPMNRIFDLDEEKAFGGYDAAGHLRSPLFIGDHLPQVAAQLDFPIPRQAIFRPTEPASTSIAALVLVREPWFVDLTTLFEGQEVVLPESTSATPLAAALAEILAYMRTAGKKYAVLTTYSHFVFIRNAGTTDGAFGPIEISQPTSATDTEVTVYAALWYWSRLVAAEQ</sequence>
<evidence type="ECO:0000313" key="2">
    <source>
        <dbReference type="Proteomes" id="UP000077521"/>
    </source>
</evidence>
<proteinExistence type="predicted"/>
<comment type="caution">
    <text evidence="1">The sequence shown here is derived from an EMBL/GenBank/DDBJ whole genome shotgun (WGS) entry which is preliminary data.</text>
</comment>
<keyword evidence="2" id="KW-1185">Reference proteome</keyword>
<gene>
    <name evidence="1" type="ORF">A4X13_0g1537</name>
</gene>
<dbReference type="Proteomes" id="UP000077521">
    <property type="component" value="Unassembled WGS sequence"/>
</dbReference>
<dbReference type="EMBL" id="LWDF02000061">
    <property type="protein sequence ID" value="KAE8258663.1"/>
    <property type="molecule type" value="Genomic_DNA"/>
</dbReference>
<accession>A0A177TNK0</accession>